<evidence type="ECO:0000256" key="6">
    <source>
        <dbReference type="SAM" id="MobiDB-lite"/>
    </source>
</evidence>
<dbReference type="InterPro" id="IPR001678">
    <property type="entry name" value="MeTrfase_RsmB-F_NOP2_dom"/>
</dbReference>
<dbReference type="InterPro" id="IPR029063">
    <property type="entry name" value="SAM-dependent_MTases_sf"/>
</dbReference>
<dbReference type="InterPro" id="IPR023267">
    <property type="entry name" value="RCMT"/>
</dbReference>
<dbReference type="EMBL" id="KZ992590">
    <property type="protein sequence ID" value="RKP08565.1"/>
    <property type="molecule type" value="Genomic_DNA"/>
</dbReference>
<dbReference type="GO" id="GO:0008173">
    <property type="term" value="F:RNA methyltransferase activity"/>
    <property type="evidence" value="ECO:0007669"/>
    <property type="project" value="InterPro"/>
</dbReference>
<dbReference type="Gene3D" id="3.40.50.150">
    <property type="entry name" value="Vaccinia Virus protein VP39"/>
    <property type="match status" value="1"/>
</dbReference>
<keyword evidence="1 5" id="KW-0489">Methyltransferase</keyword>
<accession>A0A4P9XR69</accession>
<dbReference type="AlphaFoldDB" id="A0A4P9XR69"/>
<keyword evidence="4 5" id="KW-0694">RNA-binding</keyword>
<evidence type="ECO:0000259" key="7">
    <source>
        <dbReference type="PROSITE" id="PS51686"/>
    </source>
</evidence>
<evidence type="ECO:0000256" key="1">
    <source>
        <dbReference type="ARBA" id="ARBA00022603"/>
    </source>
</evidence>
<organism evidence="8 9">
    <name type="scientific">Thamnocephalis sphaerospora</name>
    <dbReference type="NCBI Taxonomy" id="78915"/>
    <lineage>
        <taxon>Eukaryota</taxon>
        <taxon>Fungi</taxon>
        <taxon>Fungi incertae sedis</taxon>
        <taxon>Zoopagomycota</taxon>
        <taxon>Zoopagomycotina</taxon>
        <taxon>Zoopagomycetes</taxon>
        <taxon>Zoopagales</taxon>
        <taxon>Sigmoideomycetaceae</taxon>
        <taxon>Thamnocephalis</taxon>
    </lineage>
</organism>
<feature type="binding site" evidence="5">
    <location>
        <position position="288"/>
    </location>
    <ligand>
        <name>S-adenosyl-L-methionine</name>
        <dbReference type="ChEBI" id="CHEBI:59789"/>
    </ligand>
</feature>
<feature type="binding site" evidence="5">
    <location>
        <position position="172"/>
    </location>
    <ligand>
        <name>S-adenosyl-L-methionine</name>
        <dbReference type="ChEBI" id="CHEBI:59789"/>
    </ligand>
</feature>
<dbReference type="InterPro" id="IPR023269">
    <property type="entry name" value="RCMT_subfamily_9"/>
</dbReference>
<dbReference type="PRINTS" id="PR02010">
    <property type="entry name" value="RCMT9"/>
</dbReference>
<dbReference type="Proteomes" id="UP000271241">
    <property type="component" value="Unassembled WGS sequence"/>
</dbReference>
<dbReference type="CDD" id="cd02440">
    <property type="entry name" value="AdoMet_MTases"/>
    <property type="match status" value="1"/>
</dbReference>
<dbReference type="PRINTS" id="PR02008">
    <property type="entry name" value="RCMTFAMILY"/>
</dbReference>
<dbReference type="SUPFAM" id="SSF53335">
    <property type="entry name" value="S-adenosyl-L-methionine-dependent methyltransferases"/>
    <property type="match status" value="1"/>
</dbReference>
<feature type="binding site" evidence="5">
    <location>
        <position position="202"/>
    </location>
    <ligand>
        <name>S-adenosyl-L-methionine</name>
        <dbReference type="ChEBI" id="CHEBI:59789"/>
    </ligand>
</feature>
<sequence>MATRADSADDASLAALPAPLRAFIEDNDLDARNFLAQHLQHVERFLRVPTRWQSTVTRQVLAAQLGVAKTDVRPVANLAGFYALPRATRVAQSSLYQEGKASSVFGMDVTSAIAVHALDLVATDQVLDLCCAPGAKLCLIADRLAAAAGTPAEQTNAEEKETVCPGTVTGVDVSAQRAATCRALLRKYPVSGLPNARLFVADGRTFDVCAPVRVGPRWTRSNSPVLLQWHQETTTKVSPASADTTDERRAQRKKRTASAPFYAPKTMRHDPQIKHSALLYDKASVLVDAECTHDESLAHVQKHEAKGWSELEEAFLAPDRLRDIDQLQRQLLENGWNLLRPGGLLVYATCSLSTRQNEQVIAWFLRQGPGAQGRARLVPAENPTAYQSVPAHNGRSQATTLTLTDAECAHLLRFEPWHSGTSGLFIARLRKTVPDMLPAP</sequence>
<dbReference type="InterPro" id="IPR049560">
    <property type="entry name" value="MeTrfase_RsmB-F_NOP2_cat"/>
</dbReference>
<dbReference type="PANTHER" id="PTHR22807">
    <property type="entry name" value="NOP2 YEAST -RELATED NOL1/NOP2/FMU SUN DOMAIN-CONTAINING"/>
    <property type="match status" value="1"/>
</dbReference>
<evidence type="ECO:0000256" key="3">
    <source>
        <dbReference type="ARBA" id="ARBA00022691"/>
    </source>
</evidence>
<dbReference type="PROSITE" id="PS51686">
    <property type="entry name" value="SAM_MT_RSMB_NOP"/>
    <property type="match status" value="1"/>
</dbReference>
<evidence type="ECO:0000256" key="5">
    <source>
        <dbReference type="PROSITE-ProRule" id="PRU01023"/>
    </source>
</evidence>
<feature type="region of interest" description="Disordered" evidence="6">
    <location>
        <begin position="233"/>
        <end position="256"/>
    </location>
</feature>
<reference evidence="9" key="1">
    <citation type="journal article" date="2018" name="Nat. Microbiol.">
        <title>Leveraging single-cell genomics to expand the fungal tree of life.</title>
        <authorList>
            <person name="Ahrendt S.R."/>
            <person name="Quandt C.A."/>
            <person name="Ciobanu D."/>
            <person name="Clum A."/>
            <person name="Salamov A."/>
            <person name="Andreopoulos B."/>
            <person name="Cheng J.F."/>
            <person name="Woyke T."/>
            <person name="Pelin A."/>
            <person name="Henrissat B."/>
            <person name="Reynolds N.K."/>
            <person name="Benny G.L."/>
            <person name="Smith M.E."/>
            <person name="James T.Y."/>
            <person name="Grigoriev I.V."/>
        </authorList>
    </citation>
    <scope>NUCLEOTIDE SEQUENCE [LARGE SCALE GENOMIC DNA]</scope>
    <source>
        <strain evidence="9">RSA 1356</strain>
    </source>
</reference>
<keyword evidence="2 5" id="KW-0808">Transferase</keyword>
<keyword evidence="3 5" id="KW-0949">S-adenosyl-L-methionine</keyword>
<proteinExistence type="inferred from homology"/>
<evidence type="ECO:0000313" key="8">
    <source>
        <dbReference type="EMBL" id="RKP08565.1"/>
    </source>
</evidence>
<keyword evidence="9" id="KW-1185">Reference proteome</keyword>
<dbReference type="STRING" id="78915.A0A4P9XR69"/>
<evidence type="ECO:0000256" key="4">
    <source>
        <dbReference type="ARBA" id="ARBA00022884"/>
    </source>
</evidence>
<dbReference type="GO" id="GO:0001510">
    <property type="term" value="P:RNA methylation"/>
    <property type="evidence" value="ECO:0007669"/>
    <property type="project" value="InterPro"/>
</dbReference>
<dbReference type="OrthoDB" id="6093671at2759"/>
<gene>
    <name evidence="8" type="ORF">THASP1DRAFT_29636</name>
</gene>
<dbReference type="GO" id="GO:0003723">
    <property type="term" value="F:RNA binding"/>
    <property type="evidence" value="ECO:0007669"/>
    <property type="project" value="UniProtKB-UniRule"/>
</dbReference>
<comment type="caution">
    <text evidence="5">Lacks conserved residue(s) required for the propagation of feature annotation.</text>
</comment>
<dbReference type="Pfam" id="PF01189">
    <property type="entry name" value="Methyltr_RsmB-F"/>
    <property type="match status" value="1"/>
</dbReference>
<feature type="domain" description="SAM-dependent MTase RsmB/NOP-type" evidence="7">
    <location>
        <begin position="34"/>
        <end position="432"/>
    </location>
</feature>
<dbReference type="PANTHER" id="PTHR22807:SF16">
    <property type="entry name" value="SAM-DEPENDENT MTASE RSMB_NOP-TYPE DOMAIN-CONTAINING PROTEIN"/>
    <property type="match status" value="1"/>
</dbReference>
<evidence type="ECO:0000256" key="2">
    <source>
        <dbReference type="ARBA" id="ARBA00022679"/>
    </source>
</evidence>
<evidence type="ECO:0000313" key="9">
    <source>
        <dbReference type="Proteomes" id="UP000271241"/>
    </source>
</evidence>
<protein>
    <submittedName>
        <fullName evidence="8">S-adenosyl-L-methionine-dependent methyltransferase</fullName>
    </submittedName>
</protein>
<feature type="compositionally biased region" description="Polar residues" evidence="6">
    <location>
        <begin position="233"/>
        <end position="243"/>
    </location>
</feature>
<feature type="active site" description="Nucleophile" evidence="5">
    <location>
        <position position="350"/>
    </location>
</feature>
<name>A0A4P9XR69_9FUNG</name>
<comment type="similarity">
    <text evidence="5">Belongs to the class I-like SAM-binding methyltransferase superfamily. RsmB/NOP family.</text>
</comment>